<dbReference type="PANTHER" id="PTHR43685:SF3">
    <property type="entry name" value="SLR2126 PROTEIN"/>
    <property type="match status" value="1"/>
</dbReference>
<protein>
    <submittedName>
        <fullName evidence="3">Hyaluronan synthase</fullName>
        <ecNumber evidence="3">2.4.1.212</ecNumber>
    </submittedName>
</protein>
<evidence type="ECO:0000259" key="2">
    <source>
        <dbReference type="Pfam" id="PF00535"/>
    </source>
</evidence>
<proteinExistence type="predicted"/>
<dbReference type="Gene3D" id="3.90.550.10">
    <property type="entry name" value="Spore Coat Polysaccharide Biosynthesis Protein SpsA, Chain A"/>
    <property type="match status" value="1"/>
</dbReference>
<dbReference type="InterPro" id="IPR001173">
    <property type="entry name" value="Glyco_trans_2-like"/>
</dbReference>
<dbReference type="OrthoDB" id="153025at2"/>
<dbReference type="EC" id="2.4.1.212" evidence="3"/>
<dbReference type="PANTHER" id="PTHR43685">
    <property type="entry name" value="GLYCOSYLTRANSFERASE"/>
    <property type="match status" value="1"/>
</dbReference>
<dbReference type="GO" id="GO:0050501">
    <property type="term" value="F:hyaluronan synthase activity"/>
    <property type="evidence" value="ECO:0007669"/>
    <property type="project" value="UniProtKB-EC"/>
</dbReference>
<dbReference type="InterPro" id="IPR029044">
    <property type="entry name" value="Nucleotide-diphossugar_trans"/>
</dbReference>
<keyword evidence="3" id="KW-0328">Glycosyltransferase</keyword>
<keyword evidence="4" id="KW-1185">Reference proteome</keyword>
<dbReference type="SUPFAM" id="SSF53448">
    <property type="entry name" value="Nucleotide-diphospho-sugar transferases"/>
    <property type="match status" value="1"/>
</dbReference>
<accession>A0A2W1JXA7</accession>
<evidence type="ECO:0000313" key="3">
    <source>
        <dbReference type="EMBL" id="PZD74244.1"/>
    </source>
</evidence>
<dbReference type="Pfam" id="PF00535">
    <property type="entry name" value="Glycos_transf_2"/>
    <property type="match status" value="1"/>
</dbReference>
<sequence length="296" mass="33558">MENSARPLLSIIIPTYNRPERLSQCLQALTQQTLSTQSWEVVVVDDGSEQSMEPVIATVQSQIQIRLIRQSNSGPAKARNTGAESALGQYLVFTDDDCAPKPDWLAQFAHEFEQKSEGLIGGHTLNALEKNLYSTTSQLLIDYLYSYYNGGEENARFFASNNFALPADLFHQIGGFDTNFPLAAGEDREFCDRISSKGYAMYYAPEAIINHAHHLTFKSFWRQHFNYGRGAFYFHAIRANRKQDNIKVEPISFYAKLLSFPFMQPTNQPSFLVSLLLFMSQVANVMGFFWAKKQAT</sequence>
<comment type="caution">
    <text evidence="3">The sequence shown here is derived from an EMBL/GenBank/DDBJ whole genome shotgun (WGS) entry which is preliminary data.</text>
</comment>
<keyword evidence="1" id="KW-0472">Membrane</keyword>
<dbReference type="InterPro" id="IPR050834">
    <property type="entry name" value="Glycosyltransf_2"/>
</dbReference>
<dbReference type="RefSeq" id="WP_110985402.1">
    <property type="nucleotide sequence ID" value="NZ_CAWNWM010000003.1"/>
</dbReference>
<evidence type="ECO:0000256" key="1">
    <source>
        <dbReference type="SAM" id="Phobius"/>
    </source>
</evidence>
<feature type="domain" description="Glycosyltransferase 2-like" evidence="2">
    <location>
        <begin position="10"/>
        <end position="171"/>
    </location>
</feature>
<dbReference type="Proteomes" id="UP000248857">
    <property type="component" value="Unassembled WGS sequence"/>
</dbReference>
<keyword evidence="1" id="KW-0812">Transmembrane</keyword>
<keyword evidence="3" id="KW-0808">Transferase</keyword>
<keyword evidence="1" id="KW-1133">Transmembrane helix</keyword>
<dbReference type="EMBL" id="PQWO01000003">
    <property type="protein sequence ID" value="PZD74244.1"/>
    <property type="molecule type" value="Genomic_DNA"/>
</dbReference>
<name>A0A2W1JXA7_9CYAN</name>
<feature type="transmembrane region" description="Helical" evidence="1">
    <location>
        <begin position="271"/>
        <end position="291"/>
    </location>
</feature>
<organism evidence="3 4">
    <name type="scientific">Acaryochloris thomasi RCC1774</name>
    <dbReference type="NCBI Taxonomy" id="1764569"/>
    <lineage>
        <taxon>Bacteria</taxon>
        <taxon>Bacillati</taxon>
        <taxon>Cyanobacteriota</taxon>
        <taxon>Cyanophyceae</taxon>
        <taxon>Acaryochloridales</taxon>
        <taxon>Acaryochloridaceae</taxon>
        <taxon>Acaryochloris</taxon>
        <taxon>Acaryochloris thomasi</taxon>
    </lineage>
</organism>
<evidence type="ECO:0000313" key="4">
    <source>
        <dbReference type="Proteomes" id="UP000248857"/>
    </source>
</evidence>
<dbReference type="AlphaFoldDB" id="A0A2W1JXA7"/>
<gene>
    <name evidence="3" type="primary">hyaD_1</name>
    <name evidence="3" type="ORF">C1752_01446</name>
</gene>
<reference evidence="3 4" key="1">
    <citation type="journal article" date="2018" name="Sci. Rep.">
        <title>A novel species of the marine cyanobacterium Acaryochloris with a unique pigment content and lifestyle.</title>
        <authorList>
            <person name="Partensky F."/>
            <person name="Six C."/>
            <person name="Ratin M."/>
            <person name="Garczarek L."/>
            <person name="Vaulot D."/>
            <person name="Probert I."/>
            <person name="Calteau A."/>
            <person name="Gourvil P."/>
            <person name="Marie D."/>
            <person name="Grebert T."/>
            <person name="Bouchier C."/>
            <person name="Le Panse S."/>
            <person name="Gachenot M."/>
            <person name="Rodriguez F."/>
            <person name="Garrido J.L."/>
        </authorList>
    </citation>
    <scope>NUCLEOTIDE SEQUENCE [LARGE SCALE GENOMIC DNA]</scope>
    <source>
        <strain evidence="3 4">RCC1774</strain>
    </source>
</reference>